<dbReference type="eggNOG" id="COG5614">
    <property type="taxonomic scope" value="Bacteria"/>
</dbReference>
<proteinExistence type="predicted"/>
<gene>
    <name evidence="1" type="ordered locus">Clocel_2434</name>
</gene>
<organism evidence="1 2">
    <name type="scientific">Clostridium cellulovorans (strain ATCC 35296 / DSM 3052 / OCM 3 / 743B)</name>
    <dbReference type="NCBI Taxonomy" id="573061"/>
    <lineage>
        <taxon>Bacteria</taxon>
        <taxon>Bacillati</taxon>
        <taxon>Bacillota</taxon>
        <taxon>Clostridia</taxon>
        <taxon>Eubacteriales</taxon>
        <taxon>Clostridiaceae</taxon>
        <taxon>Clostridium</taxon>
    </lineage>
</organism>
<accession>D9SQ11</accession>
<dbReference type="HOGENOM" id="CLU_172375_0_0_9"/>
<sequence>MWSDLLILIKQKHDSDSIGNKKPTPTDIKTEVYCNKKSISRAEFYNANSTGLKPSIVFVVNTFEYEGQKIVEFENQRYKVLRTYEPSLDYTELICEKV</sequence>
<name>D9SQ11_CLOC7</name>
<dbReference type="InterPro" id="IPR008767">
    <property type="entry name" value="Phage_SPP1_head-tail_adaptor"/>
</dbReference>
<protein>
    <submittedName>
        <fullName evidence="1">Prophage pi2 protein</fullName>
    </submittedName>
</protein>
<dbReference type="Proteomes" id="UP000002730">
    <property type="component" value="Chromosome"/>
</dbReference>
<evidence type="ECO:0000313" key="1">
    <source>
        <dbReference type="EMBL" id="ADL52147.1"/>
    </source>
</evidence>
<dbReference type="EMBL" id="CP002160">
    <property type="protein sequence ID" value="ADL52147.1"/>
    <property type="molecule type" value="Genomic_DNA"/>
</dbReference>
<dbReference type="OrthoDB" id="2051942at2"/>
<dbReference type="KEGG" id="ccb:Clocel_2434"/>
<evidence type="ECO:0000313" key="2">
    <source>
        <dbReference type="Proteomes" id="UP000002730"/>
    </source>
</evidence>
<dbReference type="STRING" id="573061.Clocel_2434"/>
<keyword evidence="2" id="KW-1185">Reference proteome</keyword>
<dbReference type="AlphaFoldDB" id="D9SQ11"/>
<dbReference type="RefSeq" id="WP_010074660.1">
    <property type="nucleotide sequence ID" value="NC_014393.1"/>
</dbReference>
<dbReference type="NCBIfam" id="TIGR01563">
    <property type="entry name" value="gp16_SPP1"/>
    <property type="match status" value="1"/>
</dbReference>
<reference evidence="1 2" key="1">
    <citation type="submission" date="2010-08" db="EMBL/GenBank/DDBJ databases">
        <title>Complete sequence of Clostridium cellulovorans 743B.</title>
        <authorList>
            <consortium name="US DOE Joint Genome Institute"/>
            <person name="Lucas S."/>
            <person name="Copeland A."/>
            <person name="Lapidus A."/>
            <person name="Cheng J.-F."/>
            <person name="Bruce D."/>
            <person name="Goodwin L."/>
            <person name="Pitluck S."/>
            <person name="Chertkov O."/>
            <person name="Detter J.C."/>
            <person name="Han C."/>
            <person name="Tapia R."/>
            <person name="Land M."/>
            <person name="Hauser L."/>
            <person name="Chang Y.-J."/>
            <person name="Jeffries C."/>
            <person name="Kyrpides N."/>
            <person name="Ivanova N."/>
            <person name="Mikhailova N."/>
            <person name="Hemme C.L."/>
            <person name="Woyke T."/>
        </authorList>
    </citation>
    <scope>NUCLEOTIDE SEQUENCE [LARGE SCALE GENOMIC DNA]</scope>
    <source>
        <strain evidence="2">ATCC 35296 / DSM 3052 / OCM 3 / 743B</strain>
    </source>
</reference>